<gene>
    <name evidence="1" type="ORF">MRB53_029664</name>
</gene>
<protein>
    <submittedName>
        <fullName evidence="1">Uncharacterized protein</fullName>
    </submittedName>
</protein>
<organism evidence="1 2">
    <name type="scientific">Persea americana</name>
    <name type="common">Avocado</name>
    <dbReference type="NCBI Taxonomy" id="3435"/>
    <lineage>
        <taxon>Eukaryota</taxon>
        <taxon>Viridiplantae</taxon>
        <taxon>Streptophyta</taxon>
        <taxon>Embryophyta</taxon>
        <taxon>Tracheophyta</taxon>
        <taxon>Spermatophyta</taxon>
        <taxon>Magnoliopsida</taxon>
        <taxon>Magnoliidae</taxon>
        <taxon>Laurales</taxon>
        <taxon>Lauraceae</taxon>
        <taxon>Persea</taxon>
    </lineage>
</organism>
<name>A0ACC2KJ14_PERAE</name>
<dbReference type="EMBL" id="CM056817">
    <property type="protein sequence ID" value="KAJ8621135.1"/>
    <property type="molecule type" value="Genomic_DNA"/>
</dbReference>
<comment type="caution">
    <text evidence="1">The sequence shown here is derived from an EMBL/GenBank/DDBJ whole genome shotgun (WGS) entry which is preliminary data.</text>
</comment>
<dbReference type="Proteomes" id="UP001234297">
    <property type="component" value="Chromosome 9"/>
</dbReference>
<sequence length="578" mass="64790">MHLKQIPLHLINRTLTTVETIANHLQECTSLKSLKQIHAQLVTHGLHSENYLAVKLVSCSKSLGNIAHARMVFNGLVDSANIFLWTAMITAYSQHQSVLTWEAILIYNNMLQHEIKPNSFTLSSVLKACSFLLAAREGSQIHVHALKLGLNSDVYVQTTLMDAYAKFGCIEAAAHLFETMPVRNVVVCNAMIVCYTKAGFIDAAREIFDEMPEKDSISWTAMISGYTNRGIMRTALELFTQMPKRDVAAWNALITGCSHCGDWHGALQLFNEMRLENVKPNQVTMAVVISVCGQLGDLELAKNFHSYLKENEMEINVHMFNSLIDTYAKCGCVDEAYRLFCRMPVRDTVSYNAMIAGFANHGHVEDALELFTELLESGERPDRITFLGVLTACDHAGMLDVGRRYFNSMTKDYAIEPTVDHYACMVDLLGRAGFIQEAYELVTTMVVDPHAGVWGALLSACRIYCNVEVGEIAAEKLFKIEPENLGNYVLLSNIYARAQMWEEVVKVRRWMRARGMPKTGGCSWIEVNNRVHKFLIGDINHPQCLDIYVILRHLSLQLVADGCMLDNDLSCPSSSLEA</sequence>
<reference evidence="1 2" key="1">
    <citation type="journal article" date="2022" name="Hortic Res">
        <title>A haplotype resolved chromosomal level avocado genome allows analysis of novel avocado genes.</title>
        <authorList>
            <person name="Nath O."/>
            <person name="Fletcher S.J."/>
            <person name="Hayward A."/>
            <person name="Shaw L.M."/>
            <person name="Masouleh A.K."/>
            <person name="Furtado A."/>
            <person name="Henry R.J."/>
            <person name="Mitter N."/>
        </authorList>
    </citation>
    <scope>NUCLEOTIDE SEQUENCE [LARGE SCALE GENOMIC DNA]</scope>
    <source>
        <strain evidence="2">cv. Hass</strain>
    </source>
</reference>
<accession>A0ACC2KJ14</accession>
<evidence type="ECO:0000313" key="2">
    <source>
        <dbReference type="Proteomes" id="UP001234297"/>
    </source>
</evidence>
<evidence type="ECO:0000313" key="1">
    <source>
        <dbReference type="EMBL" id="KAJ8621135.1"/>
    </source>
</evidence>
<keyword evidence="2" id="KW-1185">Reference proteome</keyword>
<proteinExistence type="predicted"/>